<sequence length="60" mass="6632">MIKLKGKGLVVISGCACTGWKAINRFAEEMPEQFILNSVGTIYSIRSAQPMYLAEIPEAR</sequence>
<dbReference type="Proteomes" id="UP000033111">
    <property type="component" value="Chromosome"/>
</dbReference>
<protein>
    <submittedName>
        <fullName evidence="1">7,8 dihydropteroate synthase (Methanopterin)</fullName>
    </submittedName>
</protein>
<gene>
    <name evidence="1" type="ORF">MSSIT_1855</name>
</gene>
<name>A0A0E3P4V8_9EURY</name>
<reference evidence="1 2" key="1">
    <citation type="submission" date="2014-07" db="EMBL/GenBank/DDBJ databases">
        <title>Methanogenic archaea and the global carbon cycle.</title>
        <authorList>
            <person name="Henriksen J.R."/>
            <person name="Luke J."/>
            <person name="Reinhart S."/>
            <person name="Benedict M.N."/>
            <person name="Youngblut N.D."/>
            <person name="Metcalf M.E."/>
            <person name="Whitaker R.J."/>
            <person name="Metcalf W.W."/>
        </authorList>
    </citation>
    <scope>NUCLEOTIDE SEQUENCE [LARGE SCALE GENOMIC DNA]</scope>
    <source>
        <strain evidence="1 2">T4/M</strain>
    </source>
</reference>
<dbReference type="HOGENOM" id="CLU_209482_0_0_2"/>
<dbReference type="Gene3D" id="3.60.15.10">
    <property type="entry name" value="Ribonuclease Z/Hydroxyacylglutathione hydrolase-like"/>
    <property type="match status" value="1"/>
</dbReference>
<dbReference type="InterPro" id="IPR036866">
    <property type="entry name" value="RibonucZ/Hydroxyglut_hydro"/>
</dbReference>
<dbReference type="KEGG" id="msw:MSSIT_1855"/>
<keyword evidence="2" id="KW-1185">Reference proteome</keyword>
<dbReference type="AlphaFoldDB" id="A0A0E3P4V8"/>
<accession>A0A0E3P4V8</accession>
<evidence type="ECO:0000313" key="1">
    <source>
        <dbReference type="EMBL" id="AKB28574.1"/>
    </source>
</evidence>
<proteinExistence type="predicted"/>
<evidence type="ECO:0000313" key="2">
    <source>
        <dbReference type="Proteomes" id="UP000033111"/>
    </source>
</evidence>
<organism evidence="1 2">
    <name type="scientific">Methanosarcina siciliae T4/M</name>
    <dbReference type="NCBI Taxonomy" id="1434120"/>
    <lineage>
        <taxon>Archaea</taxon>
        <taxon>Methanobacteriati</taxon>
        <taxon>Methanobacteriota</taxon>
        <taxon>Stenosarchaea group</taxon>
        <taxon>Methanomicrobia</taxon>
        <taxon>Methanosarcinales</taxon>
        <taxon>Methanosarcinaceae</taxon>
        <taxon>Methanosarcina</taxon>
    </lineage>
</organism>
<dbReference type="EMBL" id="CP009506">
    <property type="protein sequence ID" value="AKB28574.1"/>
    <property type="molecule type" value="Genomic_DNA"/>
</dbReference>
<dbReference type="PATRIC" id="fig|1434120.4.peg.2374"/>